<dbReference type="GO" id="GO:0005634">
    <property type="term" value="C:nucleus"/>
    <property type="evidence" value="ECO:0000318"/>
    <property type="project" value="GO_Central"/>
</dbReference>
<evidence type="ECO:0000259" key="4">
    <source>
        <dbReference type="PROSITE" id="PS51294"/>
    </source>
</evidence>
<dbReference type="VEuPathDB" id="TrichDB:TVAG_495930"/>
<proteinExistence type="predicted"/>
<evidence type="ECO:0000313" key="5">
    <source>
        <dbReference type="EMBL" id="EAY15574.1"/>
    </source>
</evidence>
<dbReference type="RefSeq" id="XP_001327797.1">
    <property type="nucleotide sequence ID" value="XM_001327762.1"/>
</dbReference>
<keyword evidence="2 5" id="KW-0238">DNA-binding</keyword>
<dbReference type="FunFam" id="1.10.10.60:FF:000010">
    <property type="entry name" value="Transcriptional activator Myb isoform A"/>
    <property type="match status" value="1"/>
</dbReference>
<dbReference type="InParanoid" id="A2DVN2"/>
<reference evidence="5" key="2">
    <citation type="journal article" date="2007" name="Science">
        <title>Draft genome sequence of the sexually transmitted pathogen Trichomonas vaginalis.</title>
        <authorList>
            <person name="Carlton J.M."/>
            <person name="Hirt R.P."/>
            <person name="Silva J.C."/>
            <person name="Delcher A.L."/>
            <person name="Schatz M."/>
            <person name="Zhao Q."/>
            <person name="Wortman J.R."/>
            <person name="Bidwell S.L."/>
            <person name="Alsmark U.C.M."/>
            <person name="Besteiro S."/>
            <person name="Sicheritz-Ponten T."/>
            <person name="Noel C.J."/>
            <person name="Dacks J.B."/>
            <person name="Foster P.G."/>
            <person name="Simillion C."/>
            <person name="Van de Peer Y."/>
            <person name="Miranda-Saavedra D."/>
            <person name="Barton G.J."/>
            <person name="Westrop G.D."/>
            <person name="Mueller S."/>
            <person name="Dessi D."/>
            <person name="Fiori P.L."/>
            <person name="Ren Q."/>
            <person name="Paulsen I."/>
            <person name="Zhang H."/>
            <person name="Bastida-Corcuera F.D."/>
            <person name="Simoes-Barbosa A."/>
            <person name="Brown M.T."/>
            <person name="Hayes R.D."/>
            <person name="Mukherjee M."/>
            <person name="Okumura C.Y."/>
            <person name="Schneider R."/>
            <person name="Smith A.J."/>
            <person name="Vanacova S."/>
            <person name="Villalvazo M."/>
            <person name="Haas B.J."/>
            <person name="Pertea M."/>
            <person name="Feldblyum T.V."/>
            <person name="Utterback T.R."/>
            <person name="Shu C.L."/>
            <person name="Osoegawa K."/>
            <person name="de Jong P.J."/>
            <person name="Hrdy I."/>
            <person name="Horvathova L."/>
            <person name="Zubacova Z."/>
            <person name="Dolezal P."/>
            <person name="Malik S.B."/>
            <person name="Logsdon J.M. Jr."/>
            <person name="Henze K."/>
            <person name="Gupta A."/>
            <person name="Wang C.C."/>
            <person name="Dunne R.L."/>
            <person name="Upcroft J.A."/>
            <person name="Upcroft P."/>
            <person name="White O."/>
            <person name="Salzberg S.L."/>
            <person name="Tang P."/>
            <person name="Chiu C.-H."/>
            <person name="Lee Y.-S."/>
            <person name="Embley T.M."/>
            <person name="Coombs G.H."/>
            <person name="Mottram J.C."/>
            <person name="Tachezy J."/>
            <person name="Fraser-Liggett C.M."/>
            <person name="Johnson P.J."/>
        </authorList>
    </citation>
    <scope>NUCLEOTIDE SEQUENCE [LARGE SCALE GENOMIC DNA]</scope>
    <source>
        <strain evidence="5">G3</strain>
    </source>
</reference>
<dbReference type="STRING" id="5722.A2DVN2"/>
<dbReference type="Pfam" id="PF13921">
    <property type="entry name" value="Myb_DNA-bind_6"/>
    <property type="match status" value="1"/>
</dbReference>
<dbReference type="GO" id="GO:0000978">
    <property type="term" value="F:RNA polymerase II cis-regulatory region sequence-specific DNA binding"/>
    <property type="evidence" value="ECO:0000318"/>
    <property type="project" value="GO_Central"/>
</dbReference>
<accession>A2DVN2</accession>
<dbReference type="AlphaFoldDB" id="A2DVN2"/>
<dbReference type="eggNOG" id="KOG0048">
    <property type="taxonomic scope" value="Eukaryota"/>
</dbReference>
<dbReference type="SMART" id="SM00717">
    <property type="entry name" value="SANT"/>
    <property type="match status" value="2"/>
</dbReference>
<protein>
    <submittedName>
        <fullName evidence="5">Myb-like DNA-binding domain containing protein</fullName>
    </submittedName>
</protein>
<organism evidence="5 6">
    <name type="scientific">Trichomonas vaginalis (strain ATCC PRA-98 / G3)</name>
    <dbReference type="NCBI Taxonomy" id="412133"/>
    <lineage>
        <taxon>Eukaryota</taxon>
        <taxon>Metamonada</taxon>
        <taxon>Parabasalia</taxon>
        <taxon>Trichomonadida</taxon>
        <taxon>Trichomonadidae</taxon>
        <taxon>Trichomonas</taxon>
    </lineage>
</organism>
<dbReference type="OrthoDB" id="2143914at2759"/>
<keyword evidence="1" id="KW-0677">Repeat</keyword>
<gene>
    <name evidence="5" type="ORF">TVAG_495930</name>
</gene>
<dbReference type="InterPro" id="IPR001005">
    <property type="entry name" value="SANT/Myb"/>
</dbReference>
<dbReference type="KEGG" id="tva:4773577"/>
<dbReference type="VEuPathDB" id="TrichDB:TVAGG3_0276070"/>
<dbReference type="Proteomes" id="UP000001542">
    <property type="component" value="Unassembled WGS sequence"/>
</dbReference>
<dbReference type="PANTHER" id="PTHR45614:SF69">
    <property type="entry name" value="CHROMOSOME UNDETERMINED SCAFFOLD_38, WHOLE GENOME SHOTGUN SEQUENCE"/>
    <property type="match status" value="1"/>
</dbReference>
<feature type="domain" description="HTH myb-type" evidence="4">
    <location>
        <begin position="10"/>
        <end position="65"/>
    </location>
</feature>
<reference evidence="5" key="1">
    <citation type="submission" date="2006-10" db="EMBL/GenBank/DDBJ databases">
        <authorList>
            <person name="Amadeo P."/>
            <person name="Zhao Q."/>
            <person name="Wortman J."/>
            <person name="Fraser-Liggett C."/>
            <person name="Carlton J."/>
        </authorList>
    </citation>
    <scope>NUCLEOTIDE SEQUENCE</scope>
    <source>
        <strain evidence="5">G3</strain>
    </source>
</reference>
<dbReference type="PROSITE" id="PS51294">
    <property type="entry name" value="HTH_MYB"/>
    <property type="match status" value="1"/>
</dbReference>
<evidence type="ECO:0000313" key="6">
    <source>
        <dbReference type="Proteomes" id="UP000001542"/>
    </source>
</evidence>
<dbReference type="GO" id="GO:0000981">
    <property type="term" value="F:DNA-binding transcription factor activity, RNA polymerase II-specific"/>
    <property type="evidence" value="ECO:0000318"/>
    <property type="project" value="GO_Central"/>
</dbReference>
<evidence type="ECO:0000256" key="1">
    <source>
        <dbReference type="ARBA" id="ARBA00022737"/>
    </source>
</evidence>
<feature type="domain" description="Myb-like" evidence="3">
    <location>
        <begin position="10"/>
        <end position="61"/>
    </location>
</feature>
<dbReference type="InterPro" id="IPR009057">
    <property type="entry name" value="Homeodomain-like_sf"/>
</dbReference>
<dbReference type="SUPFAM" id="SSF46689">
    <property type="entry name" value="Homeodomain-like"/>
    <property type="match status" value="1"/>
</dbReference>
<evidence type="ECO:0000256" key="2">
    <source>
        <dbReference type="ARBA" id="ARBA00023125"/>
    </source>
</evidence>
<name>A2DVN2_TRIV3</name>
<dbReference type="InterPro" id="IPR050560">
    <property type="entry name" value="MYB_TF"/>
</dbReference>
<dbReference type="GO" id="GO:0006355">
    <property type="term" value="P:regulation of DNA-templated transcription"/>
    <property type="evidence" value="ECO:0000318"/>
    <property type="project" value="GO_Central"/>
</dbReference>
<sequence length="160" mass="18993">MLCVSPRQKIKGTKKNKFTADEDALLTQLVQNYGIFDWDTIAQKMNNRTPRQCRDRWNYYLNPNVKNRPWTPDEENILIEKYMKIGPKWAVLCQFFDSRTDANVKNHFLLIQRRIKRGNEDSFSIPQKIVEKKEIKTPEVSILEDLFLTSPGEDDSWFFC</sequence>
<dbReference type="SMR" id="A2DVN2"/>
<dbReference type="PANTHER" id="PTHR45614">
    <property type="entry name" value="MYB PROTEIN-RELATED"/>
    <property type="match status" value="1"/>
</dbReference>
<dbReference type="Gene3D" id="1.10.10.60">
    <property type="entry name" value="Homeodomain-like"/>
    <property type="match status" value="2"/>
</dbReference>
<evidence type="ECO:0000259" key="3">
    <source>
        <dbReference type="PROSITE" id="PS50090"/>
    </source>
</evidence>
<dbReference type="CDD" id="cd00167">
    <property type="entry name" value="SANT"/>
    <property type="match status" value="2"/>
</dbReference>
<keyword evidence="6" id="KW-1185">Reference proteome</keyword>
<feature type="domain" description="Myb-like" evidence="3">
    <location>
        <begin position="62"/>
        <end position="108"/>
    </location>
</feature>
<dbReference type="EMBL" id="DS113254">
    <property type="protein sequence ID" value="EAY15574.1"/>
    <property type="molecule type" value="Genomic_DNA"/>
</dbReference>
<dbReference type="PROSITE" id="PS50090">
    <property type="entry name" value="MYB_LIKE"/>
    <property type="match status" value="2"/>
</dbReference>
<dbReference type="InterPro" id="IPR017930">
    <property type="entry name" value="Myb_dom"/>
</dbReference>